<organism evidence="2 3">
    <name type="scientific">Brachybacterium fresconis</name>
    <dbReference type="NCBI Taxonomy" id="173363"/>
    <lineage>
        <taxon>Bacteria</taxon>
        <taxon>Bacillati</taxon>
        <taxon>Actinomycetota</taxon>
        <taxon>Actinomycetes</taxon>
        <taxon>Micrococcales</taxon>
        <taxon>Dermabacteraceae</taxon>
        <taxon>Brachybacterium</taxon>
    </lineage>
</organism>
<sequence>MTNTARTSRISRRTFTGSLGAAGTLGVLAACGRPEEEGGGGAVSAEPIAEGPATGSLNVWAMGAEG</sequence>
<dbReference type="InterPro" id="IPR006311">
    <property type="entry name" value="TAT_signal"/>
</dbReference>
<dbReference type="PROSITE" id="PS51318">
    <property type="entry name" value="TAT"/>
    <property type="match status" value="1"/>
</dbReference>
<feature type="region of interest" description="Disordered" evidence="1">
    <location>
        <begin position="34"/>
        <end position="53"/>
    </location>
</feature>
<gene>
    <name evidence="2" type="ORF">JOF44_001235</name>
</gene>
<accession>A0ABS4YHR5</accession>
<evidence type="ECO:0000313" key="3">
    <source>
        <dbReference type="Proteomes" id="UP000698222"/>
    </source>
</evidence>
<keyword evidence="3" id="KW-1185">Reference proteome</keyword>
<evidence type="ECO:0000313" key="2">
    <source>
        <dbReference type="EMBL" id="MBP2408332.1"/>
    </source>
</evidence>
<name>A0ABS4YHR5_9MICO</name>
<dbReference type="RefSeq" id="WP_245348872.1">
    <property type="nucleotide sequence ID" value="NZ_BAAAJV010000023.1"/>
</dbReference>
<dbReference type="PROSITE" id="PS51257">
    <property type="entry name" value="PROKAR_LIPOPROTEIN"/>
    <property type="match status" value="1"/>
</dbReference>
<evidence type="ECO:0000256" key="1">
    <source>
        <dbReference type="SAM" id="MobiDB-lite"/>
    </source>
</evidence>
<evidence type="ECO:0008006" key="4">
    <source>
        <dbReference type="Google" id="ProtNLM"/>
    </source>
</evidence>
<proteinExistence type="predicted"/>
<dbReference type="EMBL" id="JAGIOC010000001">
    <property type="protein sequence ID" value="MBP2408332.1"/>
    <property type="molecule type" value="Genomic_DNA"/>
</dbReference>
<reference evidence="2 3" key="1">
    <citation type="submission" date="2021-03" db="EMBL/GenBank/DDBJ databases">
        <title>Sequencing the genomes of 1000 actinobacteria strains.</title>
        <authorList>
            <person name="Klenk H.-P."/>
        </authorList>
    </citation>
    <scope>NUCLEOTIDE SEQUENCE [LARGE SCALE GENOMIC DNA]</scope>
    <source>
        <strain evidence="2 3">DSM 14564</strain>
    </source>
</reference>
<comment type="caution">
    <text evidence="2">The sequence shown here is derived from an EMBL/GenBank/DDBJ whole genome shotgun (WGS) entry which is preliminary data.</text>
</comment>
<dbReference type="Proteomes" id="UP000698222">
    <property type="component" value="Unassembled WGS sequence"/>
</dbReference>
<protein>
    <recommendedName>
        <fullName evidence="4">Sugar ABC transporter substrate-binding protein</fullName>
    </recommendedName>
</protein>